<dbReference type="AlphaFoldDB" id="A0A6B9GCX1"/>
<dbReference type="InterPro" id="IPR005308">
    <property type="entry name" value="OKR_de-COase_N"/>
</dbReference>
<feature type="modified residue" description="N6-(pyridoxal phosphate)lysine" evidence="10">
    <location>
        <position position="351"/>
    </location>
</feature>
<dbReference type="InterPro" id="IPR000310">
    <property type="entry name" value="Orn/Lys/Arg_deCO2ase_major_dom"/>
</dbReference>
<dbReference type="RefSeq" id="WP_208716396.1">
    <property type="nucleotide sequence ID" value="NZ_CP024768.1"/>
</dbReference>
<dbReference type="GO" id="GO:0030170">
    <property type="term" value="F:pyridoxal phosphate binding"/>
    <property type="evidence" value="ECO:0007669"/>
    <property type="project" value="TreeGrafter"/>
</dbReference>
<name>A0A6B9GCX1_PANCY</name>
<dbReference type="CDD" id="cd00615">
    <property type="entry name" value="Orn_deC_like"/>
    <property type="match status" value="1"/>
</dbReference>
<dbReference type="Pfam" id="PF01276">
    <property type="entry name" value="OKR_DC_1"/>
    <property type="match status" value="1"/>
</dbReference>
<feature type="domain" description="Orn/Lys/Arg decarboxylases family 1 pyridoxal-P attachment site" evidence="11">
    <location>
        <begin position="346"/>
        <end position="360"/>
    </location>
</feature>
<keyword evidence="4 10" id="KW-0663">Pyridoxal phosphate</keyword>
<dbReference type="EMBL" id="CP024768">
    <property type="protein sequence ID" value="QGY30476.1"/>
    <property type="molecule type" value="Genomic_DNA"/>
</dbReference>
<evidence type="ECO:0000256" key="5">
    <source>
        <dbReference type="ARBA" id="ARBA00023066"/>
    </source>
</evidence>
<comment type="catalytic activity">
    <reaction evidence="9">
        <text>L-ornithine + H(+) = putrescine + CO2</text>
        <dbReference type="Rhea" id="RHEA:22964"/>
        <dbReference type="ChEBI" id="CHEBI:15378"/>
        <dbReference type="ChEBI" id="CHEBI:16526"/>
        <dbReference type="ChEBI" id="CHEBI:46911"/>
        <dbReference type="ChEBI" id="CHEBI:326268"/>
        <dbReference type="EC" id="4.1.1.17"/>
    </reaction>
</comment>
<comment type="cofactor">
    <cofactor evidence="1">
        <name>pyridoxal 5'-phosphate</name>
        <dbReference type="ChEBI" id="CHEBI:597326"/>
    </cofactor>
</comment>
<dbReference type="PIRSF" id="PIRSF009393">
    <property type="entry name" value="Orn_decarb"/>
    <property type="match status" value="1"/>
</dbReference>
<dbReference type="Pfam" id="PF03711">
    <property type="entry name" value="OKR_DC_1_C"/>
    <property type="match status" value="1"/>
</dbReference>
<keyword evidence="5" id="KW-0745">Spermidine biosynthesis</keyword>
<gene>
    <name evidence="12" type="ORF">CUN67_16690</name>
</gene>
<comment type="similarity">
    <text evidence="2">Belongs to the Orn/Lys/Arg decarboxylase class-I family.</text>
</comment>
<dbReference type="GO" id="GO:0006520">
    <property type="term" value="P:amino acid metabolic process"/>
    <property type="evidence" value="ECO:0007669"/>
    <property type="project" value="InterPro"/>
</dbReference>
<evidence type="ECO:0000256" key="10">
    <source>
        <dbReference type="PIRSR" id="PIRSR009393-1"/>
    </source>
</evidence>
<evidence type="ECO:0000256" key="7">
    <source>
        <dbReference type="ARBA" id="ARBA00034115"/>
    </source>
</evidence>
<dbReference type="FunFam" id="3.90.100.10:FF:000001">
    <property type="entry name" value="Lysine decarboxylase, inducible"/>
    <property type="match status" value="1"/>
</dbReference>
<dbReference type="NCBIfam" id="NF010092">
    <property type="entry name" value="PRK13578.1"/>
    <property type="match status" value="1"/>
</dbReference>
<dbReference type="GO" id="GO:0008295">
    <property type="term" value="P:spermidine biosynthetic process"/>
    <property type="evidence" value="ECO:0007669"/>
    <property type="project" value="UniProtKB-KW"/>
</dbReference>
<dbReference type="PROSITE" id="PS00703">
    <property type="entry name" value="OKR_DC_1"/>
    <property type="match status" value="1"/>
</dbReference>
<dbReference type="InterPro" id="IPR036633">
    <property type="entry name" value="Prn/Lys/Arg_de-COase_C_sf"/>
</dbReference>
<dbReference type="Gene3D" id="3.90.1150.10">
    <property type="entry name" value="Aspartate Aminotransferase, domain 1"/>
    <property type="match status" value="1"/>
</dbReference>
<dbReference type="GO" id="GO:0005829">
    <property type="term" value="C:cytosol"/>
    <property type="evidence" value="ECO:0007669"/>
    <property type="project" value="TreeGrafter"/>
</dbReference>
<evidence type="ECO:0000256" key="6">
    <source>
        <dbReference type="ARBA" id="ARBA00023239"/>
    </source>
</evidence>
<evidence type="ECO:0000256" key="8">
    <source>
        <dbReference type="ARBA" id="ARBA00034138"/>
    </source>
</evidence>
<evidence type="ECO:0000256" key="9">
    <source>
        <dbReference type="ARBA" id="ARBA00049127"/>
    </source>
</evidence>
<dbReference type="FunFam" id="3.90.1150.10:FF:000032">
    <property type="entry name" value="Ornithine decarboxylase SpeF"/>
    <property type="match status" value="1"/>
</dbReference>
<keyword evidence="6" id="KW-0456">Lyase</keyword>
<keyword evidence="3" id="KW-0210">Decarboxylase</keyword>
<dbReference type="PANTHER" id="PTHR45229">
    <property type="entry name" value="CONSTITUTIVE ORNITHINE DECARBOXYLASE"/>
    <property type="match status" value="1"/>
</dbReference>
<dbReference type="Gene3D" id="3.40.640.10">
    <property type="entry name" value="Type I PLP-dependent aspartate aminotransferase-like (Major domain)"/>
    <property type="match status" value="1"/>
</dbReference>
<dbReference type="Gene3D" id="3.40.50.220">
    <property type="match status" value="1"/>
</dbReference>
<dbReference type="InterPro" id="IPR027464">
    <property type="entry name" value="Ornithine_deCO2ase_N"/>
</dbReference>
<dbReference type="InterPro" id="IPR008286">
    <property type="entry name" value="Prn/Lys/Arg_de-COase_C"/>
</dbReference>
<organism evidence="12 13">
    <name type="scientific">Pantoea cypripedii</name>
    <name type="common">Pectobacterium cypripedii</name>
    <name type="synonym">Erwinia cypripedii</name>
    <dbReference type="NCBI Taxonomy" id="55209"/>
    <lineage>
        <taxon>Bacteria</taxon>
        <taxon>Pseudomonadati</taxon>
        <taxon>Pseudomonadota</taxon>
        <taxon>Gammaproteobacteria</taxon>
        <taxon>Enterobacterales</taxon>
        <taxon>Erwiniaceae</taxon>
        <taxon>Pantoea</taxon>
    </lineage>
</organism>
<evidence type="ECO:0000313" key="12">
    <source>
        <dbReference type="EMBL" id="QGY30476.1"/>
    </source>
</evidence>
<reference evidence="12 13" key="1">
    <citation type="submission" date="2017-11" db="EMBL/GenBank/DDBJ databases">
        <title>Genome sequence of Pantoea cypripedii NE1.</title>
        <authorList>
            <person name="Nascimento F.X."/>
        </authorList>
    </citation>
    <scope>NUCLEOTIDE SEQUENCE [LARGE SCALE GENOMIC DNA]</scope>
    <source>
        <strain evidence="12 13">NE1</strain>
    </source>
</reference>
<comment type="pathway">
    <text evidence="7">Amine and polyamine biosynthesis; putrescine biosynthesis via L-ornithine pathway; putrescine from L-ornithine: step 1/1.</text>
</comment>
<dbReference type="Proteomes" id="UP000502005">
    <property type="component" value="Chromosome"/>
</dbReference>
<evidence type="ECO:0000256" key="2">
    <source>
        <dbReference type="ARBA" id="ARBA00010671"/>
    </source>
</evidence>
<protein>
    <recommendedName>
        <fullName evidence="8">ornithine decarboxylase</fullName>
        <ecNumber evidence="8">4.1.1.17</ecNumber>
    </recommendedName>
</protein>
<dbReference type="Gene3D" id="3.90.100.10">
    <property type="entry name" value="Orn/Lys/Arg decarboxylase, C-terminal domain"/>
    <property type="match status" value="1"/>
</dbReference>
<dbReference type="InterPro" id="IPR011193">
    <property type="entry name" value="Orn/lys/arg_de-COase"/>
</dbReference>
<accession>A0A6B9GCX1</accession>
<dbReference type="SUPFAM" id="SSF53383">
    <property type="entry name" value="PLP-dependent transferases"/>
    <property type="match status" value="1"/>
</dbReference>
<evidence type="ECO:0000256" key="3">
    <source>
        <dbReference type="ARBA" id="ARBA00022793"/>
    </source>
</evidence>
<dbReference type="InterPro" id="IPR011006">
    <property type="entry name" value="CheY-like_superfamily"/>
</dbReference>
<dbReference type="Pfam" id="PF03709">
    <property type="entry name" value="OKR_DC_1_N"/>
    <property type="match status" value="1"/>
</dbReference>
<dbReference type="InterPro" id="IPR015424">
    <property type="entry name" value="PyrdxlP-dep_Trfase"/>
</dbReference>
<evidence type="ECO:0000256" key="1">
    <source>
        <dbReference type="ARBA" id="ARBA00001933"/>
    </source>
</evidence>
<evidence type="ECO:0000259" key="11">
    <source>
        <dbReference type="PROSITE" id="PS00703"/>
    </source>
</evidence>
<evidence type="ECO:0000256" key="4">
    <source>
        <dbReference type="ARBA" id="ARBA00022898"/>
    </source>
</evidence>
<dbReference type="InterPro" id="IPR015421">
    <property type="entry name" value="PyrdxlP-dep_Trfase_major"/>
</dbReference>
<dbReference type="SUPFAM" id="SSF52172">
    <property type="entry name" value="CheY-like"/>
    <property type="match status" value="1"/>
</dbReference>
<proteinExistence type="inferred from homology"/>
<sequence length="715" mass="79534">MTPLKIAASVAVAPNLSLNTMRDVVTLDNTDFTDVAAVVVSLADTRSGVLALLRHTGFNLPVFVANAFDEEVLQLPGVTGEINGAPEEWERLEDAAQEYESKLLPPFFDTLMRYVDMQNSTFACPGHQGGAFFKKHPAGRQFYEFYGENVFRSDMCNADVKLGDLLIHEGSAKHAQKYAAKVFNADKTYFVLNGTSSANKVVTNALLTRGDLVLFDRNNHKSNHHGALIQAGATPIYLEAARNPFGFIGGIDAHCFDEAYLRERVKKVAPQRAKDQRPFRLAIIQLGTYDGTVYNARQVVDRIGHLCDYILFDSAWLGYEQFIPLMEGCSPLTLDLNENDPGIFVTQSVHKQLAGFSQTSQIHKKDNHIRGQKRFCPHKRLNNAFMLHASTSPFYPLFAALDINARMHQGEAGRSMWHECVTLGIDARKAILERCEMILPFVPEQVHGKPWQSAETATIASDPAYFSFEPGAKWHGFAGYASEQYLVDPCKLLLTTPGIDASSGEYTAFGIPATILANYLRENGIVPEKCDLNSILFLLTPAESAEKMAHLVAMLEQFEQHVKEDALLAEVLPSVYRKNMARYQGYTLRRLCQEMHDLYVSYDVKDLQKAMFREACFPQVVVNPQDAHQAYIRGDVELVPIAQAEGRIAAEGALPYPPGVLCVVPGEVWGGAVQRYFLALEEGINLLPGFSPELQGVYTEEDDNGRKHLVANMMI</sequence>
<dbReference type="FunFam" id="3.40.640.10:FF:000008">
    <property type="entry name" value="Lysine decarboxylase, inducible"/>
    <property type="match status" value="1"/>
</dbReference>
<evidence type="ECO:0000313" key="13">
    <source>
        <dbReference type="Proteomes" id="UP000502005"/>
    </source>
</evidence>
<dbReference type="SUPFAM" id="SSF55904">
    <property type="entry name" value="Ornithine decarboxylase C-terminal domain"/>
    <property type="match status" value="1"/>
</dbReference>
<dbReference type="PANTHER" id="PTHR45229:SF4">
    <property type="entry name" value="CONSTITUTIVE ORNITHINE DECARBOXYLASE"/>
    <property type="match status" value="1"/>
</dbReference>
<dbReference type="GO" id="GO:0004586">
    <property type="term" value="F:ornithine decarboxylase activity"/>
    <property type="evidence" value="ECO:0007669"/>
    <property type="project" value="UniProtKB-EC"/>
</dbReference>
<dbReference type="EC" id="4.1.1.17" evidence="8"/>
<dbReference type="InterPro" id="IPR015422">
    <property type="entry name" value="PyrdxlP-dep_Trfase_small"/>
</dbReference>